<dbReference type="RefSeq" id="WP_127189869.1">
    <property type="nucleotide sequence ID" value="NZ_RZNJ01000008.1"/>
</dbReference>
<dbReference type="Proteomes" id="UP000281547">
    <property type="component" value="Unassembled WGS sequence"/>
</dbReference>
<dbReference type="PANTHER" id="PTHR43537:SF5">
    <property type="entry name" value="UXU OPERON TRANSCRIPTIONAL REGULATOR"/>
    <property type="match status" value="1"/>
</dbReference>
<dbReference type="SMART" id="SM00345">
    <property type="entry name" value="HTH_GNTR"/>
    <property type="match status" value="1"/>
</dbReference>
<evidence type="ECO:0000256" key="1">
    <source>
        <dbReference type="ARBA" id="ARBA00023015"/>
    </source>
</evidence>
<evidence type="ECO:0000313" key="5">
    <source>
        <dbReference type="EMBL" id="RUT28344.1"/>
    </source>
</evidence>
<dbReference type="Gene3D" id="1.20.120.530">
    <property type="entry name" value="GntR ligand-binding domain-like"/>
    <property type="match status" value="1"/>
</dbReference>
<organism evidence="5 6">
    <name type="scientific">Arsenicitalea aurantiaca</name>
    <dbReference type="NCBI Taxonomy" id="1783274"/>
    <lineage>
        <taxon>Bacteria</taxon>
        <taxon>Pseudomonadati</taxon>
        <taxon>Pseudomonadota</taxon>
        <taxon>Alphaproteobacteria</taxon>
        <taxon>Hyphomicrobiales</taxon>
        <taxon>Devosiaceae</taxon>
        <taxon>Arsenicitalea</taxon>
    </lineage>
</organism>
<dbReference type="InterPro" id="IPR036388">
    <property type="entry name" value="WH-like_DNA-bd_sf"/>
</dbReference>
<dbReference type="SUPFAM" id="SSF46785">
    <property type="entry name" value="Winged helix' DNA-binding domain"/>
    <property type="match status" value="1"/>
</dbReference>
<dbReference type="PANTHER" id="PTHR43537">
    <property type="entry name" value="TRANSCRIPTIONAL REGULATOR, GNTR FAMILY"/>
    <property type="match status" value="1"/>
</dbReference>
<keyword evidence="3" id="KW-0804">Transcription</keyword>
<keyword evidence="6" id="KW-1185">Reference proteome</keyword>
<evidence type="ECO:0000259" key="4">
    <source>
        <dbReference type="PROSITE" id="PS50949"/>
    </source>
</evidence>
<dbReference type="InterPro" id="IPR036390">
    <property type="entry name" value="WH_DNA-bd_sf"/>
</dbReference>
<protein>
    <submittedName>
        <fullName evidence="5">GntR family transcriptional regulator</fullName>
    </submittedName>
</protein>
<accession>A0A433X2M9</accession>
<proteinExistence type="predicted"/>
<dbReference type="SUPFAM" id="SSF48008">
    <property type="entry name" value="GntR ligand-binding domain-like"/>
    <property type="match status" value="1"/>
</dbReference>
<evidence type="ECO:0000256" key="3">
    <source>
        <dbReference type="ARBA" id="ARBA00023163"/>
    </source>
</evidence>
<feature type="domain" description="HTH gntR-type" evidence="4">
    <location>
        <begin position="17"/>
        <end position="84"/>
    </location>
</feature>
<name>A0A433X2M9_9HYPH</name>
<dbReference type="SMART" id="SM00895">
    <property type="entry name" value="FCD"/>
    <property type="match status" value="1"/>
</dbReference>
<dbReference type="Pfam" id="PF07729">
    <property type="entry name" value="FCD"/>
    <property type="match status" value="1"/>
</dbReference>
<dbReference type="OrthoDB" id="7768882at2"/>
<evidence type="ECO:0000256" key="2">
    <source>
        <dbReference type="ARBA" id="ARBA00023125"/>
    </source>
</evidence>
<comment type="caution">
    <text evidence="5">The sequence shown here is derived from an EMBL/GenBank/DDBJ whole genome shotgun (WGS) entry which is preliminary data.</text>
</comment>
<reference evidence="5 6" key="1">
    <citation type="journal article" date="2016" name="Int. J. Syst. Evol. Microbiol.">
        <title>Arsenicitalea aurantiaca gen. nov., sp. nov., a new member of the family Hyphomicrobiaceae, isolated from high-arsenic sediment.</title>
        <authorList>
            <person name="Mu Y."/>
            <person name="Zhou L."/>
            <person name="Zeng X.C."/>
            <person name="Liu L."/>
            <person name="Pan Y."/>
            <person name="Chen X."/>
            <person name="Wang J."/>
            <person name="Li S."/>
            <person name="Li W.J."/>
            <person name="Wang Y."/>
        </authorList>
    </citation>
    <scope>NUCLEOTIDE SEQUENCE [LARGE SCALE GENOMIC DNA]</scope>
    <source>
        <strain evidence="5 6">42-50</strain>
    </source>
</reference>
<dbReference type="Gene3D" id="1.10.10.10">
    <property type="entry name" value="Winged helix-like DNA-binding domain superfamily/Winged helix DNA-binding domain"/>
    <property type="match status" value="1"/>
</dbReference>
<dbReference type="PROSITE" id="PS50949">
    <property type="entry name" value="HTH_GNTR"/>
    <property type="match status" value="1"/>
</dbReference>
<keyword evidence="1" id="KW-0805">Transcription regulation</keyword>
<sequence>MVQARRQTQPARAQALTAVKKAAYDRFQQALLQGRLRPGQIVSQRDLVAMMGLSIGALRELLPRLQAEGLLNVMPQRGIQITVVDLPLIRDAFQMRMALEREAVLTAIRQMPDAVLEAQRQIHLDVLERLKSNPSPELLDEGQAVDYAFHDLLVTATGNEFLIQGYQVNAIRVRLINLDRIRLNETILPSAFADHIGVIDAILARDRARAVEAIDAHIRNARERAIAL</sequence>
<evidence type="ECO:0000313" key="6">
    <source>
        <dbReference type="Proteomes" id="UP000281547"/>
    </source>
</evidence>
<dbReference type="Pfam" id="PF00392">
    <property type="entry name" value="GntR"/>
    <property type="match status" value="1"/>
</dbReference>
<dbReference type="AlphaFoldDB" id="A0A433X2M9"/>
<dbReference type="GO" id="GO:0003677">
    <property type="term" value="F:DNA binding"/>
    <property type="evidence" value="ECO:0007669"/>
    <property type="project" value="UniProtKB-KW"/>
</dbReference>
<dbReference type="InterPro" id="IPR011711">
    <property type="entry name" value="GntR_C"/>
</dbReference>
<dbReference type="GO" id="GO:0003700">
    <property type="term" value="F:DNA-binding transcription factor activity"/>
    <property type="evidence" value="ECO:0007669"/>
    <property type="project" value="InterPro"/>
</dbReference>
<keyword evidence="2" id="KW-0238">DNA-binding</keyword>
<dbReference type="EMBL" id="RZNJ01000008">
    <property type="protein sequence ID" value="RUT28344.1"/>
    <property type="molecule type" value="Genomic_DNA"/>
</dbReference>
<gene>
    <name evidence="5" type="ORF">EMQ25_17320</name>
</gene>
<dbReference type="InterPro" id="IPR008920">
    <property type="entry name" value="TF_FadR/GntR_C"/>
</dbReference>
<dbReference type="InterPro" id="IPR000524">
    <property type="entry name" value="Tscrpt_reg_HTH_GntR"/>
</dbReference>